<feature type="compositionally biased region" description="Polar residues" evidence="1">
    <location>
        <begin position="294"/>
        <end position="317"/>
    </location>
</feature>
<dbReference type="AlphaFoldDB" id="A0AAV1HJS4"/>
<evidence type="ECO:0000313" key="3">
    <source>
        <dbReference type="Proteomes" id="UP001178508"/>
    </source>
</evidence>
<keyword evidence="3" id="KW-1185">Reference proteome</keyword>
<feature type="region of interest" description="Disordered" evidence="1">
    <location>
        <begin position="67"/>
        <end position="100"/>
    </location>
</feature>
<feature type="compositionally biased region" description="Basic and acidic residues" evidence="1">
    <location>
        <begin position="155"/>
        <end position="169"/>
    </location>
</feature>
<protein>
    <submittedName>
        <fullName evidence="2">Death domain-containing protein 1</fullName>
    </submittedName>
</protein>
<dbReference type="PANTHER" id="PTHR28336:SF4">
    <property type="entry name" value="DEATH DOMAIN-CONTAINING PROTEIN 1"/>
    <property type="match status" value="1"/>
</dbReference>
<dbReference type="Gene3D" id="1.10.533.10">
    <property type="entry name" value="Death Domain, Fas"/>
    <property type="match status" value="1"/>
</dbReference>
<dbReference type="PANTHER" id="PTHR28336">
    <property type="entry name" value="BA1-643"/>
    <property type="match status" value="1"/>
</dbReference>
<evidence type="ECO:0000256" key="1">
    <source>
        <dbReference type="SAM" id="MobiDB-lite"/>
    </source>
</evidence>
<sequence>MFSWERRAGPSLILKAPGYAFNTDRNAAECQGSPWQHVLLLAAVELQHWLLKLGKLYTANFNAKDTAKRDEGASSFKSKRSMDKKVHQNPQMEEADSPHGRKTLLQMLTETFGRLEAVRRCGDHRNETVGGIQSTGEEIERESRGGGGDGIHSGVAHDEEGDGKKEKEERECKKKIVGVMTELSVFHRERVTAWRQVLHMLQEAPPGGSEERHPSENGEEGGIILSSDTFTDTILEVKEDIQNIIDILNSIIMKLDKEVLILSTQNPLTESGDPQELEQPEDDKKLYHDALESDSGQKQSSEAGDGQSETKPSPDTVKNSDNRFCESDCSKVEETEREEAVKGHGSDNEDCVSPDGQRDSQEETKKDLDVVKDEGQEGRNNKWTTVGLTGRHEGTGSNVQDACFIKAPAGVAELLKCEVADDLSCLMVTGSEELVSRVIRVEVQDGANFHFPVTLVVPFCARYRGTYRDFTVKMIDGERRASYVTPVTTEGTYGGQRGSFAEVKVYSLGLFAVISCLKRENYTVPTKGLSLKLPMDHRICLNYLPGSFTAPVMAQTMIQPIEAVLLAAVKSRSDVYHSVVSTSPLLYLTHPSSLPLRRPLTVTLPCPPNPKKRTHRGVQVEDQDQNIWHDRASPTWDQPASQRRRILGGSLRSKETSCELLAVLGSTDKQWSILDKVTVRNQQNGVVSFELTENFERLLVVRFLSPLQPHHLVSLAEELEESICSHAVTIILQRKPDDPHAVLTAVLPSRDLNWELTKLKAQGYGGLPEISSEISMCEGDQLLLSFSGNIASKGNQTDQLRLTFHSQQKNHLTLHLTEVDPFGNYSSPHYKGTAMFHKVPRGRLEWRGDRAVTTDTKLLGDPVCKLSLTLPKKVRKINRPIMARAKLCEETDSLSDSLLLWLSGELSEEELAPLVLSLRLRRSAAQLVKLRAGDSPSSQAFHVLAMWRRGLPAAAHQPKASQLAHCLAKSGRPDLARELLLRQSGASRPSFVKQGSLKSRNYTAF</sequence>
<evidence type="ECO:0000313" key="2">
    <source>
        <dbReference type="EMBL" id="CAJ1086121.1"/>
    </source>
</evidence>
<feature type="compositionally biased region" description="Basic and acidic residues" evidence="1">
    <location>
        <begin position="318"/>
        <end position="347"/>
    </location>
</feature>
<feature type="region of interest" description="Disordered" evidence="1">
    <location>
        <begin position="204"/>
        <end position="224"/>
    </location>
</feature>
<reference evidence="2" key="1">
    <citation type="submission" date="2023-08" db="EMBL/GenBank/DDBJ databases">
        <authorList>
            <person name="Alioto T."/>
            <person name="Alioto T."/>
            <person name="Gomez Garrido J."/>
        </authorList>
    </citation>
    <scope>NUCLEOTIDE SEQUENCE</scope>
</reference>
<dbReference type="Gene3D" id="2.60.40.2660">
    <property type="match status" value="1"/>
</dbReference>
<feature type="region of interest" description="Disordered" evidence="1">
    <location>
        <begin position="126"/>
        <end position="169"/>
    </location>
</feature>
<dbReference type="Proteomes" id="UP001178508">
    <property type="component" value="Chromosome 23"/>
</dbReference>
<accession>A0AAV1HJS4</accession>
<feature type="region of interest" description="Disordered" evidence="1">
    <location>
        <begin position="292"/>
        <end position="389"/>
    </location>
</feature>
<organism evidence="2 3">
    <name type="scientific">Xyrichtys novacula</name>
    <name type="common">Pearly razorfish</name>
    <name type="synonym">Hemipteronotus novacula</name>
    <dbReference type="NCBI Taxonomy" id="13765"/>
    <lineage>
        <taxon>Eukaryota</taxon>
        <taxon>Metazoa</taxon>
        <taxon>Chordata</taxon>
        <taxon>Craniata</taxon>
        <taxon>Vertebrata</taxon>
        <taxon>Euteleostomi</taxon>
        <taxon>Actinopterygii</taxon>
        <taxon>Neopterygii</taxon>
        <taxon>Teleostei</taxon>
        <taxon>Neoteleostei</taxon>
        <taxon>Acanthomorphata</taxon>
        <taxon>Eupercaria</taxon>
        <taxon>Labriformes</taxon>
        <taxon>Labridae</taxon>
        <taxon>Xyrichtys</taxon>
    </lineage>
</organism>
<dbReference type="InterPro" id="IPR011029">
    <property type="entry name" value="DEATH-like_dom_sf"/>
</dbReference>
<gene>
    <name evidence="2" type="ORF">XNOV1_A016566</name>
</gene>
<feature type="compositionally biased region" description="Basic and acidic residues" evidence="1">
    <location>
        <begin position="356"/>
        <end position="380"/>
    </location>
</feature>
<name>A0AAV1HJS4_XYRNO</name>
<proteinExistence type="predicted"/>
<dbReference type="EMBL" id="OY660886">
    <property type="protein sequence ID" value="CAJ1086121.1"/>
    <property type="molecule type" value="Genomic_DNA"/>
</dbReference>
<dbReference type="Gene3D" id="2.60.220.30">
    <property type="match status" value="1"/>
</dbReference>